<dbReference type="AlphaFoldDB" id="A0A540W6W5"/>
<reference evidence="1 2" key="1">
    <citation type="submission" date="2019-06" db="EMBL/GenBank/DDBJ databases">
        <title>Description of Kitasatospora acidophila sp. nov. isolated from pine grove soil, and reclassification of Streptomyces novaecaesareae to Kitasatospora novaeceasareae comb. nov.</title>
        <authorList>
            <person name="Kim M.J."/>
        </authorList>
    </citation>
    <scope>NUCLEOTIDE SEQUENCE [LARGE SCALE GENOMIC DNA]</scope>
    <source>
        <strain evidence="1 2">MMS16-CNU292</strain>
    </source>
</reference>
<dbReference type="RefSeq" id="WP_141635307.1">
    <property type="nucleotide sequence ID" value="NZ_VIGB01000003.1"/>
</dbReference>
<keyword evidence="2" id="KW-1185">Reference proteome</keyword>
<comment type="caution">
    <text evidence="1">The sequence shown here is derived from an EMBL/GenBank/DDBJ whole genome shotgun (WGS) entry which is preliminary data.</text>
</comment>
<evidence type="ECO:0000313" key="2">
    <source>
        <dbReference type="Proteomes" id="UP000319103"/>
    </source>
</evidence>
<dbReference type="EMBL" id="VIGB01000003">
    <property type="protein sequence ID" value="TQF04752.1"/>
    <property type="molecule type" value="Genomic_DNA"/>
</dbReference>
<evidence type="ECO:0000313" key="1">
    <source>
        <dbReference type="EMBL" id="TQF04752.1"/>
    </source>
</evidence>
<organism evidence="1 2">
    <name type="scientific">Kitasatospora acidiphila</name>
    <dbReference type="NCBI Taxonomy" id="2567942"/>
    <lineage>
        <taxon>Bacteria</taxon>
        <taxon>Bacillati</taxon>
        <taxon>Actinomycetota</taxon>
        <taxon>Actinomycetes</taxon>
        <taxon>Kitasatosporales</taxon>
        <taxon>Streptomycetaceae</taxon>
        <taxon>Kitasatospora</taxon>
    </lineage>
</organism>
<sequence>MNAQLYAGLTFLLNPPMFEAIQATTTTSIPSGTSWTPINFSDAAGILADTYGGWSSSNPTRYTAQTPGWYWASGAVCFATNVTGNRAARIAKNGNPVQGAGTLIGGPAGSSQATAIATPLRKVYLNGTTDYLEVHGLQTSGGSLNTQIYGDVCSALSISFAHL</sequence>
<name>A0A540W6W5_9ACTN</name>
<dbReference type="OrthoDB" id="3469224at2"/>
<gene>
    <name evidence="1" type="ORF">E6W39_24165</name>
</gene>
<accession>A0A540W6W5</accession>
<protein>
    <submittedName>
        <fullName evidence="1">Uncharacterized protein</fullName>
    </submittedName>
</protein>
<proteinExistence type="predicted"/>
<dbReference type="Proteomes" id="UP000319103">
    <property type="component" value="Unassembled WGS sequence"/>
</dbReference>